<dbReference type="OrthoDB" id="9816081at2"/>
<name>A0A1M6NHI7_9FLAO</name>
<dbReference type="AlphaFoldDB" id="A0A1M6NHI7"/>
<evidence type="ECO:0000313" key="4">
    <source>
        <dbReference type="Proteomes" id="UP000184543"/>
    </source>
</evidence>
<evidence type="ECO:0000313" key="3">
    <source>
        <dbReference type="EMBL" id="SHJ95102.1"/>
    </source>
</evidence>
<dbReference type="Proteomes" id="UP000184543">
    <property type="component" value="Unassembled WGS sequence"/>
</dbReference>
<sequence>MKTFKSLLGILLLLTVFASCNKDDDSNFEEIEEIEDPVNDIVGSIWIRSDNLYTELDLKDYRQINSLTTLDSFHCNEFDGAFICTQGEYNGTKTLLRKGTFNGESMWSKDYVKDDDKYYEIGATWVYQSTVFIGYRAINTTTYHSSFYLDALDLETGDVYWTIELTDEVRKITSYQNKIVVELSLGSSTQEILSIDPGTGHIDKRIPFTDRISKLIGGSSSIIVMTWSNSVVSLDADLNENWTFETGSPNVLGGYESGDQFIFYSRDQTVYSIDKNDGSLIWEHAYTGKFPSAIGLSNDTVYLSYKEESSAIVTKTLDILSGEELDSFTYPINEEWDSGSTKYYFFDKHLLLFNTVSDQNKANIALINISAKTLVWELELDQTAYPHLIITPTHFYQ</sequence>
<organism evidence="3 4">
    <name type="scientific">Pseudozobellia thermophila</name>
    <dbReference type="NCBI Taxonomy" id="192903"/>
    <lineage>
        <taxon>Bacteria</taxon>
        <taxon>Pseudomonadati</taxon>
        <taxon>Bacteroidota</taxon>
        <taxon>Flavobacteriia</taxon>
        <taxon>Flavobacteriales</taxon>
        <taxon>Flavobacteriaceae</taxon>
        <taxon>Pseudozobellia</taxon>
    </lineage>
</organism>
<dbReference type="STRING" id="192903.SAMN04488513_11361"/>
<reference evidence="4" key="1">
    <citation type="submission" date="2016-11" db="EMBL/GenBank/DDBJ databases">
        <authorList>
            <person name="Varghese N."/>
            <person name="Submissions S."/>
        </authorList>
    </citation>
    <scope>NUCLEOTIDE SEQUENCE [LARGE SCALE GENOMIC DNA]</scope>
    <source>
        <strain evidence="4">DSM 19858</strain>
    </source>
</reference>
<dbReference type="RefSeq" id="WP_072995525.1">
    <property type="nucleotide sequence ID" value="NZ_FQYU01000013.1"/>
</dbReference>
<dbReference type="PROSITE" id="PS51257">
    <property type="entry name" value="PROKAR_LIPOPROTEIN"/>
    <property type="match status" value="1"/>
</dbReference>
<protein>
    <submittedName>
        <fullName evidence="3">PQQ-like domain-containing protein</fullName>
    </submittedName>
</protein>
<keyword evidence="4" id="KW-1185">Reference proteome</keyword>
<evidence type="ECO:0000256" key="1">
    <source>
        <dbReference type="SAM" id="SignalP"/>
    </source>
</evidence>
<dbReference type="InterPro" id="IPR002372">
    <property type="entry name" value="PQQ_rpt_dom"/>
</dbReference>
<proteinExistence type="predicted"/>
<keyword evidence="1" id="KW-0732">Signal</keyword>
<accession>A0A1M6NHI7</accession>
<dbReference type="SUPFAM" id="SSF50998">
    <property type="entry name" value="Quinoprotein alcohol dehydrogenase-like"/>
    <property type="match status" value="1"/>
</dbReference>
<evidence type="ECO:0000259" key="2">
    <source>
        <dbReference type="Pfam" id="PF13360"/>
    </source>
</evidence>
<gene>
    <name evidence="3" type="ORF">SAMN04488513_11361</name>
</gene>
<feature type="signal peptide" evidence="1">
    <location>
        <begin position="1"/>
        <end position="21"/>
    </location>
</feature>
<dbReference type="InterPro" id="IPR011047">
    <property type="entry name" value="Quinoprotein_ADH-like_sf"/>
</dbReference>
<dbReference type="EMBL" id="FQYU01000013">
    <property type="protein sequence ID" value="SHJ95102.1"/>
    <property type="molecule type" value="Genomic_DNA"/>
</dbReference>
<dbReference type="Gene3D" id="2.130.10.10">
    <property type="entry name" value="YVTN repeat-like/Quinoprotein amine dehydrogenase"/>
    <property type="match status" value="1"/>
</dbReference>
<dbReference type="Pfam" id="PF13360">
    <property type="entry name" value="PQQ_2"/>
    <property type="match status" value="1"/>
</dbReference>
<feature type="chain" id="PRO_5013133322" evidence="1">
    <location>
        <begin position="22"/>
        <end position="397"/>
    </location>
</feature>
<feature type="domain" description="Pyrrolo-quinoline quinone repeat" evidence="2">
    <location>
        <begin position="230"/>
        <end position="323"/>
    </location>
</feature>
<dbReference type="InterPro" id="IPR015943">
    <property type="entry name" value="WD40/YVTN_repeat-like_dom_sf"/>
</dbReference>